<sequence length="153" mass="16670">MLKKLRNGFLIINMASIFVLVIIALFVIFFVTKSNIDKSISQNLDRAISMATSDREGGKSPNASGRPENAGTPQKEPPIPDETLNEDNSTGETAPSVLAYPETMRRFDDSRSFTVELDSSGNIVSVTSFFGVDNELYTLVFAEASKLTNLKAG</sequence>
<proteinExistence type="predicted"/>
<organism evidence="3">
    <name type="scientific">bioreactor metagenome</name>
    <dbReference type="NCBI Taxonomy" id="1076179"/>
    <lineage>
        <taxon>unclassified sequences</taxon>
        <taxon>metagenomes</taxon>
        <taxon>ecological metagenomes</taxon>
    </lineage>
</organism>
<keyword evidence="2" id="KW-0812">Transmembrane</keyword>
<feature type="transmembrane region" description="Helical" evidence="2">
    <location>
        <begin position="9"/>
        <end position="31"/>
    </location>
</feature>
<name>A0A645GWE8_9ZZZZ</name>
<gene>
    <name evidence="3" type="ORF">SDC9_178151</name>
</gene>
<evidence type="ECO:0000313" key="3">
    <source>
        <dbReference type="EMBL" id="MPN30680.1"/>
    </source>
</evidence>
<dbReference type="AlphaFoldDB" id="A0A645GWE8"/>
<dbReference type="EMBL" id="VSSQ01081894">
    <property type="protein sequence ID" value="MPN30680.1"/>
    <property type="molecule type" value="Genomic_DNA"/>
</dbReference>
<feature type="region of interest" description="Disordered" evidence="1">
    <location>
        <begin position="51"/>
        <end position="98"/>
    </location>
</feature>
<protein>
    <submittedName>
        <fullName evidence="3">Uncharacterized protein</fullName>
    </submittedName>
</protein>
<evidence type="ECO:0000256" key="2">
    <source>
        <dbReference type="SAM" id="Phobius"/>
    </source>
</evidence>
<accession>A0A645GWE8</accession>
<keyword evidence="2" id="KW-1133">Transmembrane helix</keyword>
<comment type="caution">
    <text evidence="3">The sequence shown here is derived from an EMBL/GenBank/DDBJ whole genome shotgun (WGS) entry which is preliminary data.</text>
</comment>
<reference evidence="3" key="1">
    <citation type="submission" date="2019-08" db="EMBL/GenBank/DDBJ databases">
        <authorList>
            <person name="Kucharzyk K."/>
            <person name="Murdoch R.W."/>
            <person name="Higgins S."/>
            <person name="Loffler F."/>
        </authorList>
    </citation>
    <scope>NUCLEOTIDE SEQUENCE</scope>
</reference>
<evidence type="ECO:0000256" key="1">
    <source>
        <dbReference type="SAM" id="MobiDB-lite"/>
    </source>
</evidence>
<keyword evidence="2" id="KW-0472">Membrane</keyword>